<reference evidence="2 3" key="1">
    <citation type="submission" date="2024-10" db="EMBL/GenBank/DDBJ databases">
        <authorList>
            <person name="Riesco R."/>
        </authorList>
    </citation>
    <scope>NUCLEOTIDE SEQUENCE [LARGE SCALE GENOMIC DNA]</scope>
    <source>
        <strain evidence="2 3">NCIMB 15449</strain>
    </source>
</reference>
<accession>A0ABW7JGG8</accession>
<evidence type="ECO:0008006" key="4">
    <source>
        <dbReference type="Google" id="ProtNLM"/>
    </source>
</evidence>
<dbReference type="Proteomes" id="UP001609175">
    <property type="component" value="Unassembled WGS sequence"/>
</dbReference>
<proteinExistence type="predicted"/>
<dbReference type="RefSeq" id="WP_395112298.1">
    <property type="nucleotide sequence ID" value="NZ_JBIMSO010000004.1"/>
</dbReference>
<sequence>MTVIVAITVPSTLTFILGAPRQSCAFARTTILDEAGKVKVLDAVALPSNVSADPAEAPVWVPTTPPAVGVQVIVSASTAESADAIPGATTSNVHTRTATTAAGKSFISAPPKIGGRKGKPHLVGT</sequence>
<comment type="caution">
    <text evidence="2">The sequence shown here is derived from an EMBL/GenBank/DDBJ whole genome shotgun (WGS) entry which is preliminary data.</text>
</comment>
<evidence type="ECO:0000256" key="1">
    <source>
        <dbReference type="SAM" id="MobiDB-lite"/>
    </source>
</evidence>
<gene>
    <name evidence="2" type="ORF">ACHIPZ_01185</name>
</gene>
<evidence type="ECO:0000313" key="2">
    <source>
        <dbReference type="EMBL" id="MFH5206850.1"/>
    </source>
</evidence>
<feature type="compositionally biased region" description="Basic residues" evidence="1">
    <location>
        <begin position="114"/>
        <end position="125"/>
    </location>
</feature>
<dbReference type="EMBL" id="JBIMSO010000004">
    <property type="protein sequence ID" value="MFH5206850.1"/>
    <property type="molecule type" value="Genomic_DNA"/>
</dbReference>
<evidence type="ECO:0000313" key="3">
    <source>
        <dbReference type="Proteomes" id="UP001609175"/>
    </source>
</evidence>
<name>A0ABW7JGG8_9NOCA</name>
<protein>
    <recommendedName>
        <fullName evidence="4">Secreted protein</fullName>
    </recommendedName>
</protein>
<feature type="region of interest" description="Disordered" evidence="1">
    <location>
        <begin position="105"/>
        <end position="125"/>
    </location>
</feature>
<organism evidence="2 3">
    <name type="scientific">Antrihabitans spumae</name>
    <dbReference type="NCBI Taxonomy" id="3373370"/>
    <lineage>
        <taxon>Bacteria</taxon>
        <taxon>Bacillati</taxon>
        <taxon>Actinomycetota</taxon>
        <taxon>Actinomycetes</taxon>
        <taxon>Mycobacteriales</taxon>
        <taxon>Nocardiaceae</taxon>
        <taxon>Antrihabitans</taxon>
    </lineage>
</organism>